<evidence type="ECO:0000256" key="1">
    <source>
        <dbReference type="SAM" id="Coils"/>
    </source>
</evidence>
<sequence>MLMGEKLSQIVYGGGSTGSPDEHRTMSDKVQTMASSIYRELETMIKEHGEDGVKTLMPLVVNVLESLDLAYLERDEQTAELEMLKEDNEQLQTQYEREKALRKQTEQKYIEIEDTLIGQNKEQDKKIESLESIMRMLELKAKNATDHGNFFLFVCMMPEIGDRDKTGES</sequence>
<dbReference type="AlphaFoldDB" id="A0A8R1IF55"/>
<evidence type="ECO:0000259" key="2">
    <source>
        <dbReference type="PROSITE" id="PS51776"/>
    </source>
</evidence>
<dbReference type="GO" id="GO:0030159">
    <property type="term" value="F:signaling receptor complex adaptor activity"/>
    <property type="evidence" value="ECO:0007669"/>
    <property type="project" value="TreeGrafter"/>
</dbReference>
<dbReference type="GO" id="GO:0019894">
    <property type="term" value="F:kinesin binding"/>
    <property type="evidence" value="ECO:0007669"/>
    <property type="project" value="TreeGrafter"/>
</dbReference>
<dbReference type="PANTHER" id="PTHR13886:SF4">
    <property type="entry name" value="JNK-INTERACTING PROTEIN 3"/>
    <property type="match status" value="1"/>
</dbReference>
<dbReference type="Pfam" id="PF09744">
    <property type="entry name" value="RH1"/>
    <property type="match status" value="1"/>
</dbReference>
<evidence type="ECO:0000313" key="4">
    <source>
        <dbReference type="Proteomes" id="UP000005237"/>
    </source>
</evidence>
<name>A0A8R1IF55_CAEJA</name>
<feature type="coiled-coil region" evidence="1">
    <location>
        <begin position="67"/>
        <end position="147"/>
    </location>
</feature>
<evidence type="ECO:0000313" key="3">
    <source>
        <dbReference type="EnsemblMetazoa" id="CJA25186.1"/>
    </source>
</evidence>
<accession>A0A8R1IF55</accession>
<reference evidence="4" key="1">
    <citation type="submission" date="2010-08" db="EMBL/GenBank/DDBJ databases">
        <authorList>
            <consortium name="Caenorhabditis japonica Sequencing Consortium"/>
            <person name="Wilson R.K."/>
        </authorList>
    </citation>
    <scope>NUCLEOTIDE SEQUENCE [LARGE SCALE GENOMIC DNA]</scope>
    <source>
        <strain evidence="4">DF5081</strain>
    </source>
</reference>
<dbReference type="Gene3D" id="1.20.58.1770">
    <property type="match status" value="1"/>
</dbReference>
<reference evidence="3" key="2">
    <citation type="submission" date="2022-06" db="UniProtKB">
        <authorList>
            <consortium name="EnsemblMetazoa"/>
        </authorList>
    </citation>
    <scope>IDENTIFICATION</scope>
    <source>
        <strain evidence="3">DF5081</strain>
    </source>
</reference>
<keyword evidence="1" id="KW-0175">Coiled coil</keyword>
<dbReference type="InterPro" id="IPR034743">
    <property type="entry name" value="RH1"/>
</dbReference>
<dbReference type="InterPro" id="IPR039911">
    <property type="entry name" value="JIP3/JIP4"/>
</dbReference>
<protein>
    <submittedName>
        <fullName evidence="3">RH1 domain-containing protein</fullName>
    </submittedName>
</protein>
<dbReference type="PROSITE" id="PS51776">
    <property type="entry name" value="RH1"/>
    <property type="match status" value="1"/>
</dbReference>
<organism evidence="3 4">
    <name type="scientific">Caenorhabditis japonica</name>
    <dbReference type="NCBI Taxonomy" id="281687"/>
    <lineage>
        <taxon>Eukaryota</taxon>
        <taxon>Metazoa</taxon>
        <taxon>Ecdysozoa</taxon>
        <taxon>Nematoda</taxon>
        <taxon>Chromadorea</taxon>
        <taxon>Rhabditida</taxon>
        <taxon>Rhabditina</taxon>
        <taxon>Rhabditomorpha</taxon>
        <taxon>Rhabditoidea</taxon>
        <taxon>Rhabditidae</taxon>
        <taxon>Peloderinae</taxon>
        <taxon>Caenorhabditis</taxon>
    </lineage>
</organism>
<dbReference type="GO" id="GO:0008432">
    <property type="term" value="F:JUN kinase binding"/>
    <property type="evidence" value="ECO:0007669"/>
    <property type="project" value="TreeGrafter"/>
</dbReference>
<dbReference type="GO" id="GO:0005737">
    <property type="term" value="C:cytoplasm"/>
    <property type="evidence" value="ECO:0007669"/>
    <property type="project" value="TreeGrafter"/>
</dbReference>
<feature type="domain" description="RH1" evidence="2">
    <location>
        <begin position="13"/>
        <end position="101"/>
    </location>
</feature>
<dbReference type="PANTHER" id="PTHR13886">
    <property type="entry name" value="JNK/SAPK-ASSOCIATED PROTEIN"/>
    <property type="match status" value="1"/>
</dbReference>
<dbReference type="GO" id="GO:0005078">
    <property type="term" value="F:MAP-kinase scaffold activity"/>
    <property type="evidence" value="ECO:0007669"/>
    <property type="project" value="InterPro"/>
</dbReference>
<dbReference type="EnsemblMetazoa" id="CJA25186.1">
    <property type="protein sequence ID" value="CJA25186.1"/>
    <property type="gene ID" value="WBGene00180758"/>
</dbReference>
<proteinExistence type="predicted"/>
<dbReference type="GO" id="GO:0016192">
    <property type="term" value="P:vesicle-mediated transport"/>
    <property type="evidence" value="ECO:0007669"/>
    <property type="project" value="TreeGrafter"/>
</dbReference>
<dbReference type="Proteomes" id="UP000005237">
    <property type="component" value="Unassembled WGS sequence"/>
</dbReference>
<keyword evidence="4" id="KW-1185">Reference proteome</keyword>